<dbReference type="SUPFAM" id="SSF53098">
    <property type="entry name" value="Ribonuclease H-like"/>
    <property type="match status" value="1"/>
</dbReference>
<protein>
    <submittedName>
        <fullName evidence="2">IS3 family transposase</fullName>
    </submittedName>
</protein>
<proteinExistence type="predicted"/>
<dbReference type="GO" id="GO:0015074">
    <property type="term" value="P:DNA integration"/>
    <property type="evidence" value="ECO:0007669"/>
    <property type="project" value="InterPro"/>
</dbReference>
<dbReference type="NCBIfam" id="NF033516">
    <property type="entry name" value="transpos_IS3"/>
    <property type="match status" value="1"/>
</dbReference>
<dbReference type="Proteomes" id="UP000289016">
    <property type="component" value="Unassembled WGS sequence"/>
</dbReference>
<dbReference type="PANTHER" id="PTHR46889:SF4">
    <property type="entry name" value="TRANSPOSASE INSO FOR INSERTION SEQUENCE ELEMENT IS911B-RELATED"/>
    <property type="match status" value="1"/>
</dbReference>
<evidence type="ECO:0000259" key="1">
    <source>
        <dbReference type="PROSITE" id="PS50994"/>
    </source>
</evidence>
<dbReference type="InterPro" id="IPR001584">
    <property type="entry name" value="Integrase_cat-core"/>
</dbReference>
<sequence length="178" mass="20759">LKNREKTLIVDALKKKYPVAELLSVLQLARSCYFYHKASKRLCDKYAEIRVIMADIFEENYRCYGYRRLHAMLRGNNRVISEKVVRRLMAEEQLVVKRTRRRRYNSYCGEIGPAPENLLARDFSSCRPNEKWLTDITEFQLPAGKVYLSPVIDCFDGQVVSWSIGTRPDATLVNTMLD</sequence>
<dbReference type="InterPro" id="IPR012337">
    <property type="entry name" value="RNaseH-like_sf"/>
</dbReference>
<comment type="caution">
    <text evidence="2">The sequence shown here is derived from an EMBL/GenBank/DDBJ whole genome shotgun (WGS) entry which is preliminary data.</text>
</comment>
<dbReference type="InterPro" id="IPR048020">
    <property type="entry name" value="Transpos_IS3"/>
</dbReference>
<dbReference type="InterPro" id="IPR050900">
    <property type="entry name" value="Transposase_IS3/IS150/IS904"/>
</dbReference>
<dbReference type="Pfam" id="PF13276">
    <property type="entry name" value="HTH_21"/>
    <property type="match status" value="1"/>
</dbReference>
<dbReference type="AlphaFoldDB" id="A0AB37VAQ0"/>
<feature type="domain" description="Integrase catalytic" evidence="1">
    <location>
        <begin position="124"/>
        <end position="178"/>
    </location>
</feature>
<organism evidence="2 3">
    <name type="scientific">Enterobacter cloacae</name>
    <dbReference type="NCBI Taxonomy" id="550"/>
    <lineage>
        <taxon>Bacteria</taxon>
        <taxon>Pseudomonadati</taxon>
        <taxon>Pseudomonadota</taxon>
        <taxon>Gammaproteobacteria</taxon>
        <taxon>Enterobacterales</taxon>
        <taxon>Enterobacteriaceae</taxon>
        <taxon>Enterobacter</taxon>
        <taxon>Enterobacter cloacae complex</taxon>
    </lineage>
</organism>
<feature type="non-terminal residue" evidence="2">
    <location>
        <position position="178"/>
    </location>
</feature>
<evidence type="ECO:0000313" key="2">
    <source>
        <dbReference type="EMBL" id="RWT67414.1"/>
    </source>
</evidence>
<dbReference type="RefSeq" id="WP_128340360.1">
    <property type="nucleotide sequence ID" value="NZ_QKPI01000229.1"/>
</dbReference>
<evidence type="ECO:0000313" key="3">
    <source>
        <dbReference type="Proteomes" id="UP000289016"/>
    </source>
</evidence>
<reference evidence="2 3" key="1">
    <citation type="submission" date="2018-06" db="EMBL/GenBank/DDBJ databases">
        <title>Carbapenemase-producing Enterobacteriaceae present in wastewater treatment plant effluent and nearby surface waters in the US.</title>
        <authorList>
            <person name="Mathys D.A."/>
            <person name="Mollenkopf D.F."/>
            <person name="Feicht S.M."/>
            <person name="Adams R.J."/>
            <person name="Albers A.L."/>
            <person name="Grooters S.V."/>
            <person name="Stuever D.M."/>
            <person name="Daniels J.B."/>
            <person name="Wittum T.E."/>
        </authorList>
    </citation>
    <scope>NUCLEOTIDE SEQUENCE [LARGE SCALE GENOMIC DNA]</scope>
    <source>
        <strain evidence="2 3">GEO_23_Down_A</strain>
    </source>
</reference>
<dbReference type="PROSITE" id="PS50994">
    <property type="entry name" value="INTEGRASE"/>
    <property type="match status" value="1"/>
</dbReference>
<dbReference type="InterPro" id="IPR025948">
    <property type="entry name" value="HTH-like_dom"/>
</dbReference>
<dbReference type="Pfam" id="PF00665">
    <property type="entry name" value="rve"/>
    <property type="match status" value="1"/>
</dbReference>
<name>A0AB37VAQ0_ENTCL</name>
<accession>A0AB37VAQ0</accession>
<feature type="non-terminal residue" evidence="2">
    <location>
        <position position="1"/>
    </location>
</feature>
<gene>
    <name evidence="2" type="ORF">DN595_27445</name>
</gene>
<dbReference type="EMBL" id="QKPI01000229">
    <property type="protein sequence ID" value="RWT67414.1"/>
    <property type="molecule type" value="Genomic_DNA"/>
</dbReference>
<dbReference type="PANTHER" id="PTHR46889">
    <property type="entry name" value="TRANSPOSASE INSF FOR INSERTION SEQUENCE IS3B-RELATED"/>
    <property type="match status" value="1"/>
</dbReference>